<organism evidence="7 8">
    <name type="scientific">Eublepharis macularius</name>
    <name type="common">Leopard gecko</name>
    <name type="synonym">Cyrtodactylus macularius</name>
    <dbReference type="NCBI Taxonomy" id="481883"/>
    <lineage>
        <taxon>Eukaryota</taxon>
        <taxon>Metazoa</taxon>
        <taxon>Chordata</taxon>
        <taxon>Craniata</taxon>
        <taxon>Vertebrata</taxon>
        <taxon>Euteleostomi</taxon>
        <taxon>Lepidosauria</taxon>
        <taxon>Squamata</taxon>
        <taxon>Bifurcata</taxon>
        <taxon>Gekkota</taxon>
        <taxon>Eublepharidae</taxon>
        <taxon>Eublepharinae</taxon>
        <taxon>Eublepharis</taxon>
    </lineage>
</organism>
<dbReference type="CTD" id="131544"/>
<dbReference type="SUPFAM" id="SSF50370">
    <property type="entry name" value="Ricin B-like lectins"/>
    <property type="match status" value="1"/>
</dbReference>
<dbReference type="Proteomes" id="UP001190640">
    <property type="component" value="Chromosome 3"/>
</dbReference>
<dbReference type="GO" id="GO:0002088">
    <property type="term" value="P:lens development in camera-type eye"/>
    <property type="evidence" value="ECO:0007669"/>
    <property type="project" value="TreeGrafter"/>
</dbReference>
<evidence type="ECO:0000256" key="3">
    <source>
        <dbReference type="ARBA" id="ARBA00022734"/>
    </source>
</evidence>
<feature type="region of interest" description="Disordered" evidence="5">
    <location>
        <begin position="1707"/>
        <end position="1729"/>
    </location>
</feature>
<gene>
    <name evidence="8" type="primary">CRYBG3</name>
</gene>
<dbReference type="PANTHER" id="PTHR11818:SF38">
    <property type="entry name" value="VERY LARGE A-KINASE ANCHOR PROTEIN"/>
    <property type="match status" value="1"/>
</dbReference>
<dbReference type="PROSITE" id="PS50231">
    <property type="entry name" value="RICIN_B_LECTIN"/>
    <property type="match status" value="1"/>
</dbReference>
<dbReference type="FunFam" id="2.60.20.10:FF:000010">
    <property type="entry name" value="very large A-kinase anchor protein"/>
    <property type="match status" value="1"/>
</dbReference>
<dbReference type="Gene3D" id="2.80.10.50">
    <property type="match status" value="1"/>
</dbReference>
<dbReference type="KEGG" id="emc:129325805"/>
<feature type="compositionally biased region" description="Low complexity" evidence="5">
    <location>
        <begin position="11"/>
        <end position="25"/>
    </location>
</feature>
<evidence type="ECO:0000313" key="8">
    <source>
        <dbReference type="RefSeq" id="XP_054829686.1"/>
    </source>
</evidence>
<evidence type="ECO:0000259" key="6">
    <source>
        <dbReference type="PROSITE" id="PS50915"/>
    </source>
</evidence>
<dbReference type="FunFam" id="2.60.20.10:FF:000009">
    <property type="entry name" value="very large A-kinase anchor protein"/>
    <property type="match status" value="1"/>
</dbReference>
<dbReference type="SMART" id="SM00247">
    <property type="entry name" value="XTALbg"/>
    <property type="match status" value="5"/>
</dbReference>
<dbReference type="CDD" id="cd23463">
    <property type="entry name" value="beta-trefoil_Ricin_vlAKAP"/>
    <property type="match status" value="1"/>
</dbReference>
<dbReference type="SUPFAM" id="SSF49695">
    <property type="entry name" value="gamma-Crystallin-like"/>
    <property type="match status" value="3"/>
</dbReference>
<dbReference type="FunFam" id="2.60.20.10:FF:000006">
    <property type="entry name" value="Very large A-kinase anchor protein"/>
    <property type="match status" value="1"/>
</dbReference>
<feature type="region of interest" description="Disordered" evidence="5">
    <location>
        <begin position="1"/>
        <end position="110"/>
    </location>
</feature>
<dbReference type="Pfam" id="PF00652">
    <property type="entry name" value="Ricin_B_lectin"/>
    <property type="match status" value="1"/>
</dbReference>
<sequence length="2529" mass="282038">MSGGNSRRRASSSWHSSFSRLFNRSSSKEEEGKAAPHRQGTDSFEIKGNESTGVACQRRGTNPLPELIKTSGYENKNLSTEELSRSLTREELKKASSLPSLAHESKTASYDRQPKEGFFQFLGSLFGIASKPSWKETEQSIFGDGSSRTGKDFESPAVHQKGAHTEHPEPEILGFSMSESACEASDKDKERNPCSNLQEAQEQTAEASKKTDCELSAPAVTYATYRGSARIKQLLKKQAKQEKETPTSTNSSTAKHNQTANLSESESIATKAELSLKENSESETKYDKKDAQMTAFQVEMGLKNKAQDVLGSSDNREPNNTITSLTEMETMKNCIKEVVSMKHASVSKTSEVNRNLLLQPILLPKEEGSSCQNIDLVRISSATNRLVEKGEEVLEKTATQLQPNNATIVDFQKGMHFCAPSDTETKETIQNEYSSYPKGCSFDDDEQQLLKSKHFSNSRVDDQFTLKSGDQVLYLNNYLCSGQEASSIANESSHNHLTKKKEQTPQIISSNAQLALHEERHSEELHDVECNKTSTVTEGINLFASVQSPETIQEVNIHGKNSPWSQGTTESVKLAQINPNFTMISEAETSYVTIENFCMPLVESDCVELTKALPNITQMSNARTSLPSVECENGQYHVPCTSLETEDNDTGEAEAPVDNFPIILAAKDGSCHYLSHTNDRTLIQTSNSLGRSPLESGTKLLEFENTELISTESDTMAKPSSLQTAEVIVNSPAISAGKNDLLFHEIQNHFKTEEAPAAPEIRDTIMIGLPPGSPSEDACLSKGFPPAVKIEKNSSPTDLSSTLTSVLASNFFIFEDSISLDDMSKPVHNSEDRSLLETSCLSDNKQECTNKSAGANSGKICCSASTCEDIPVIKKSEICVPLSSLIAVEFVSADQISDAVQESSDIPETKIRSDSPEFASIGSEILLFSEETKETCGSCSFSSGSSLVKEILPVSTREDTYTCKTASFTSPFKNISKLCSPACEMTDVLGKINSFPINPEARVTISPKLKSESLLARSTTETACPAPFMDSISSDVEAVDPVKILLEEAFTVQQEKEMYTAYSEQVNLHRLGTSVSENHAEINDQAITALFTKSSNQFSDEMLKDVETGKQVQIKSQDLTVLFKEADEIVDEILYLALEEIRSKQAAGIHQTNNIKDSLLVPSLQKDQKKRKMLSESKEIQLKSLPLKHFNETCIRRSSGMKKKDTVDTDMQDETMPFSVTDKINLHSSQTVKAKEIMDDNAIKHKLTYKQQEETLSKAPSQTTVLGSETEATKAAERLVVDAELTAKLSETIKEPMSPSWVNPAEEYNVTVECEKADSLASLHINLKEDNKDITKGEMALNKVFSCRYNRDKCTEFPARLESGPAAVGNGKNNQGVIGSMHMADASGKGNDWTTGNKSDYSLYAGNGENIMTREQLPSQLSVPENVSQPAFNSSVHTYSGLSRKSKGEYGPLDLLGNNIGNDLFKYSHNYSSLPFFAKEEPDENYCEIDSEWGYGKTKKACSELQNKSRISESFVKSSSPKTESKFASEEEITGITMDEALKENYLDDIRVKSPQCSAFSLPQEWESDSSFTVLYEDALQEDSCSSAETEHCLPSLPGLSLNNVEHLLKYKTTKGKLNSVQTYEAGIQLNEMLDSTCSESFMTVEAKRCRVYPFSLSPIYEDDSSQEDLLSADISPGGHSSEKLRDGSNPSLSVLSLLQSVSERLKSSNQYVEEEEEGPHEENKLEEEKEAYIPSCWAGSPSTTIPGNVHERNLLSRHSSLSKDALNEEEDLPLTSVHSPQLQQKCDFDTKPFSRSVFYEYLQNAGSYLGEKEARFGRLLFTKDHQTKYNDLQKLGAFQVCPIDREKLRYNPRPGKMVICDLKDGKNKHEIYHDELDTAAWMFSREVVIRVVRGCWMLYEKPQFQGQNFILEEGEKLLNGIWNTQIEKHQGNFTVGSIRQVVKNCSVPETELYPQMDTDNSPVVIQNAIDNLEELEIKYPTLLVKAGVWLAYSEANYKGEVMVLEEKHDICELSAADVKSLRPLKMGGLKVQMPMNVKMVIYEQPHFEGRCKELSENVDYVPALFGNADDFQGIGSMCVIGGIWVAYEKERYKGQQYLLEEGEYDNWQSWDGVSKVLLSFRFLQADFMESEVTLFEMDEENGKQLEIVNQEIPDLDQAGFGLTTRSLNVKSGVWVAYQQKYFCGEQYILEKGKYKCFFDWGGHNETIMSIRPIKLEPLEHRTPPHWLKAFSKTRFQGLCIDFTTETSDFASFKPCSFKVLRGCWLLCYQGETGDNQCVLEEGLYTDLASCGCPAATIMSLRPIEYVFAESFISLFALENCEGRELHLQEAVSSVLNKDLHFLTQSVWVRSGQWIAYEGSNFLGKQFLLEPSKILNWTRFTGWRVIGSLRPVKQPAVYFRIKNRSQDKYLTIAGNLIDARATSVCLSPLNGKDTQIWLYRCGLIKSKVNDACLDVIGGRDVPGAKVALWVEHGKARQKWALNQDGTISSYLSDQLVLDIKGGYYYDRNHIVVNQLSISECTQRWDFEIL</sequence>
<dbReference type="Pfam" id="PF00030">
    <property type="entry name" value="Crystall"/>
    <property type="match status" value="5"/>
</dbReference>
<feature type="domain" description="Beta/gamma crystallin 'Greek key'" evidence="6">
    <location>
        <begin position="2352"/>
        <end position="2393"/>
    </location>
</feature>
<feature type="domain" description="Beta/gamma crystallin 'Greek key'" evidence="6">
    <location>
        <begin position="2173"/>
        <end position="2215"/>
    </location>
</feature>
<name>A0AA97J286_EUBMA</name>
<dbReference type="GO" id="GO:0005212">
    <property type="term" value="F:structural constituent of eye lens"/>
    <property type="evidence" value="ECO:0007669"/>
    <property type="project" value="TreeGrafter"/>
</dbReference>
<dbReference type="FunFam" id="2.80.10.50:FF:000038">
    <property type="entry name" value="very large A-kinase anchor protein isoform X1"/>
    <property type="match status" value="1"/>
</dbReference>
<evidence type="ECO:0000313" key="7">
    <source>
        <dbReference type="Proteomes" id="UP001190640"/>
    </source>
</evidence>
<comment type="similarity">
    <text evidence="1">Belongs to the beta/gamma-crystallin family.</text>
</comment>
<feature type="domain" description="Beta/gamma crystallin 'Greek key'" evidence="6">
    <location>
        <begin position="1988"/>
        <end position="2026"/>
    </location>
</feature>
<feature type="compositionally biased region" description="Basic residues" evidence="5">
    <location>
        <begin position="1"/>
        <end position="10"/>
    </location>
</feature>
<dbReference type="PANTHER" id="PTHR11818">
    <property type="entry name" value="BETA/GAMMA CRYSTALLIN"/>
    <property type="match status" value="1"/>
</dbReference>
<feature type="compositionally biased region" description="Polar residues" evidence="5">
    <location>
        <begin position="193"/>
        <end position="206"/>
    </location>
</feature>
<feature type="domain" description="Beta/gamma crystallin 'Greek key'" evidence="6">
    <location>
        <begin position="2038"/>
        <end position="2082"/>
    </location>
</feature>
<dbReference type="InterPro" id="IPR000772">
    <property type="entry name" value="Ricin_B_lectin"/>
</dbReference>
<feature type="region of interest" description="Disordered" evidence="5">
    <location>
        <begin position="234"/>
        <end position="268"/>
    </location>
</feature>
<dbReference type="RefSeq" id="XP_054829686.1">
    <property type="nucleotide sequence ID" value="XM_054973711.1"/>
</dbReference>
<feature type="domain" description="Beta/gamma crystallin 'Greek key'" evidence="6">
    <location>
        <begin position="2083"/>
        <end position="2125"/>
    </location>
</feature>
<evidence type="ECO:0000256" key="5">
    <source>
        <dbReference type="SAM" id="MobiDB-lite"/>
    </source>
</evidence>
<dbReference type="PRINTS" id="PR01367">
    <property type="entry name" value="BGCRYSTALLIN"/>
</dbReference>
<evidence type="ECO:0000256" key="2">
    <source>
        <dbReference type="ARBA" id="ARBA00022553"/>
    </source>
</evidence>
<dbReference type="GeneID" id="129325805"/>
<feature type="compositionally biased region" description="Polar residues" evidence="5">
    <location>
        <begin position="246"/>
        <end position="268"/>
    </location>
</feature>
<dbReference type="SMART" id="SM00458">
    <property type="entry name" value="RICIN"/>
    <property type="match status" value="1"/>
</dbReference>
<keyword evidence="7" id="KW-1185">Reference proteome</keyword>
<keyword evidence="3" id="KW-0430">Lectin</keyword>
<dbReference type="FunFam" id="2.60.20.10:FF:000011">
    <property type="entry name" value="very large A-kinase anchor protein"/>
    <property type="match status" value="1"/>
</dbReference>
<feature type="compositionally biased region" description="Basic and acidic residues" evidence="5">
    <location>
        <begin position="82"/>
        <end position="94"/>
    </location>
</feature>
<reference evidence="8" key="1">
    <citation type="submission" date="2025-08" db="UniProtKB">
        <authorList>
            <consortium name="RefSeq"/>
        </authorList>
    </citation>
    <scope>IDENTIFICATION</scope>
    <source>
        <tissue evidence="8">Blood</tissue>
    </source>
</reference>
<dbReference type="InterPro" id="IPR011024">
    <property type="entry name" value="G_crystallin-like"/>
</dbReference>
<dbReference type="InterPro" id="IPR001064">
    <property type="entry name" value="Beta/gamma_crystallin"/>
</dbReference>
<dbReference type="PROSITE" id="PS50915">
    <property type="entry name" value="CRYSTALLIN_BETA_GAMMA"/>
    <property type="match status" value="6"/>
</dbReference>
<dbReference type="InterPro" id="IPR035992">
    <property type="entry name" value="Ricin_B-like_lectins"/>
</dbReference>
<dbReference type="GO" id="GO:0007601">
    <property type="term" value="P:visual perception"/>
    <property type="evidence" value="ECO:0007669"/>
    <property type="project" value="TreeGrafter"/>
</dbReference>
<feature type="region of interest" description="Disordered" evidence="5">
    <location>
        <begin position="1668"/>
        <end position="1690"/>
    </location>
</feature>
<feature type="region of interest" description="Disordered" evidence="5">
    <location>
        <begin position="137"/>
        <end position="213"/>
    </location>
</feature>
<dbReference type="FunFam" id="2.60.20.10:FF:000008">
    <property type="entry name" value="very large A-kinase anchor protein"/>
    <property type="match status" value="1"/>
</dbReference>
<accession>A0AA97J286</accession>
<dbReference type="GO" id="GO:0030246">
    <property type="term" value="F:carbohydrate binding"/>
    <property type="evidence" value="ECO:0007669"/>
    <property type="project" value="UniProtKB-KW"/>
</dbReference>
<dbReference type="InterPro" id="IPR050252">
    <property type="entry name" value="Beta/Gamma-Crystallin"/>
</dbReference>
<keyword evidence="2" id="KW-0597">Phosphoprotein</keyword>
<protein>
    <submittedName>
        <fullName evidence="8">Very large A-kinase anchor protein</fullName>
    </submittedName>
</protein>
<proteinExistence type="inferred from homology"/>
<evidence type="ECO:0000256" key="1">
    <source>
        <dbReference type="ARBA" id="ARBA00009646"/>
    </source>
</evidence>
<dbReference type="Gene3D" id="2.60.20.10">
    <property type="entry name" value="Crystallins"/>
    <property type="match status" value="6"/>
</dbReference>
<keyword evidence="4" id="KW-0677">Repeat</keyword>
<evidence type="ECO:0000256" key="4">
    <source>
        <dbReference type="ARBA" id="ARBA00022737"/>
    </source>
</evidence>
<feature type="domain" description="Beta/gamma crystallin 'Greek key'" evidence="6">
    <location>
        <begin position="1895"/>
        <end position="1943"/>
    </location>
</feature>